<accession>A0A813AXX7</accession>
<dbReference type="EMBL" id="CAJNJA010065031">
    <property type="protein sequence ID" value="CAE7884639.1"/>
    <property type="molecule type" value="Genomic_DNA"/>
</dbReference>
<comment type="caution">
    <text evidence="2">The sequence shown here is derived from an EMBL/GenBank/DDBJ whole genome shotgun (WGS) entry which is preliminary data.</text>
</comment>
<sequence length="78" mass="8311">MEVNPHWQNQLLGTPVVQTAPMYFPAGASVFPTDPNVNPLYWLQRSPQLQMVPVPENAPAPAPPAPPAPAEAASSTDP</sequence>
<feature type="compositionally biased region" description="Pro residues" evidence="1">
    <location>
        <begin position="56"/>
        <end position="69"/>
    </location>
</feature>
<organism evidence="2 3">
    <name type="scientific">Symbiodinium necroappetens</name>
    <dbReference type="NCBI Taxonomy" id="1628268"/>
    <lineage>
        <taxon>Eukaryota</taxon>
        <taxon>Sar</taxon>
        <taxon>Alveolata</taxon>
        <taxon>Dinophyceae</taxon>
        <taxon>Suessiales</taxon>
        <taxon>Symbiodiniaceae</taxon>
        <taxon>Symbiodinium</taxon>
    </lineage>
</organism>
<protein>
    <submittedName>
        <fullName evidence="2">Uncharacterized protein</fullName>
    </submittedName>
</protein>
<evidence type="ECO:0000256" key="1">
    <source>
        <dbReference type="SAM" id="MobiDB-lite"/>
    </source>
</evidence>
<evidence type="ECO:0000313" key="2">
    <source>
        <dbReference type="EMBL" id="CAE7884639.1"/>
    </source>
</evidence>
<evidence type="ECO:0000313" key="3">
    <source>
        <dbReference type="Proteomes" id="UP000601435"/>
    </source>
</evidence>
<feature type="region of interest" description="Disordered" evidence="1">
    <location>
        <begin position="52"/>
        <end position="78"/>
    </location>
</feature>
<reference evidence="2" key="1">
    <citation type="submission" date="2021-02" db="EMBL/GenBank/DDBJ databases">
        <authorList>
            <person name="Dougan E. K."/>
            <person name="Rhodes N."/>
            <person name="Thang M."/>
            <person name="Chan C."/>
        </authorList>
    </citation>
    <scope>NUCLEOTIDE SEQUENCE</scope>
</reference>
<gene>
    <name evidence="2" type="ORF">SNEC2469_LOCUS29186</name>
</gene>
<proteinExistence type="predicted"/>
<feature type="non-terminal residue" evidence="2">
    <location>
        <position position="1"/>
    </location>
</feature>
<name>A0A813AXX7_9DINO</name>
<dbReference type="Proteomes" id="UP000601435">
    <property type="component" value="Unassembled WGS sequence"/>
</dbReference>
<keyword evidence="3" id="KW-1185">Reference proteome</keyword>
<dbReference type="OrthoDB" id="10481201at2759"/>
<dbReference type="AlphaFoldDB" id="A0A813AXX7"/>